<accession>A0A1Z5H4K8</accession>
<organism evidence="2 3">
    <name type="scientific">Secundilactobacillus silagei JCM 19001</name>
    <dbReference type="NCBI Taxonomy" id="1302250"/>
    <lineage>
        <taxon>Bacteria</taxon>
        <taxon>Bacillati</taxon>
        <taxon>Bacillota</taxon>
        <taxon>Bacilli</taxon>
        <taxon>Lactobacillales</taxon>
        <taxon>Lactobacillaceae</taxon>
        <taxon>Secundilactobacillus</taxon>
    </lineage>
</organism>
<dbReference type="AlphaFoldDB" id="A0A1Z5H4K8"/>
<dbReference type="EMBL" id="BCMG01000001">
    <property type="protein sequence ID" value="GAT17975.1"/>
    <property type="molecule type" value="Genomic_DNA"/>
</dbReference>
<evidence type="ECO:0000313" key="3">
    <source>
        <dbReference type="Proteomes" id="UP000198402"/>
    </source>
</evidence>
<sequence length="194" mass="22178">MPISDARPSDLDLFHALIELLNAGESLDKISTRHLLTQADVSKSTFYRHYADKFAFYDWVADYLLSQLQDTDYHAATPLSFYKRYFEKCQTYRLAYKSFIVNNHWLEFEKRLLDVGMANYTAILSRIDQPDIPVATIASYIVSAHVGMAINWLRTDDSSTPDELAKQLTRLTTGALAAYHIDFAALFKLDVGHN</sequence>
<comment type="caution">
    <text evidence="2">The sequence shown here is derived from an EMBL/GenBank/DDBJ whole genome shotgun (WGS) entry which is preliminary data.</text>
</comment>
<name>A0A1Z5H4K8_9LACO</name>
<dbReference type="RefSeq" id="WP_089136069.1">
    <property type="nucleotide sequence ID" value="NZ_BCMG01000001.1"/>
</dbReference>
<gene>
    <name evidence="2" type="primary">tetR_2</name>
    <name evidence="2" type="ORF">IWT126_00232</name>
</gene>
<dbReference type="OrthoDB" id="9810250at2"/>
<evidence type="ECO:0000259" key="1">
    <source>
        <dbReference type="Pfam" id="PF14278"/>
    </source>
</evidence>
<evidence type="ECO:0000313" key="2">
    <source>
        <dbReference type="EMBL" id="GAT17975.1"/>
    </source>
</evidence>
<dbReference type="Proteomes" id="UP000198402">
    <property type="component" value="Unassembled WGS sequence"/>
</dbReference>
<dbReference type="PANTHER" id="PTHR43479:SF7">
    <property type="entry name" value="TETR-FAMILY TRANSCRIPTIONAL REGULATOR"/>
    <property type="match status" value="1"/>
</dbReference>
<dbReference type="Gene3D" id="1.10.357.10">
    <property type="entry name" value="Tetracycline Repressor, domain 2"/>
    <property type="match status" value="1"/>
</dbReference>
<dbReference type="InterPro" id="IPR009057">
    <property type="entry name" value="Homeodomain-like_sf"/>
</dbReference>
<keyword evidence="3" id="KW-1185">Reference proteome</keyword>
<feature type="domain" description="Transcriptional regulator TetR C-terminal Firmicutes type" evidence="1">
    <location>
        <begin position="78"/>
        <end position="173"/>
    </location>
</feature>
<dbReference type="Pfam" id="PF14278">
    <property type="entry name" value="TetR_C_8"/>
    <property type="match status" value="1"/>
</dbReference>
<dbReference type="PANTHER" id="PTHR43479">
    <property type="entry name" value="ACREF/ENVCD OPERON REPRESSOR-RELATED"/>
    <property type="match status" value="1"/>
</dbReference>
<dbReference type="InterPro" id="IPR039532">
    <property type="entry name" value="TetR_C_Firmicutes"/>
</dbReference>
<reference evidence="2 3" key="1">
    <citation type="submission" date="2015-11" db="EMBL/GenBank/DDBJ databases">
        <title>Draft genome sequences of new species of the genus Lactobacillus isolated from orchardgrass silage.</title>
        <authorList>
            <person name="Tohno M."/>
            <person name="Tanizawa Y."/>
            <person name="Arita M."/>
        </authorList>
    </citation>
    <scope>NUCLEOTIDE SEQUENCE [LARGE SCALE GENOMIC DNA]</scope>
    <source>
        <strain evidence="2 3">IWT126</strain>
    </source>
</reference>
<proteinExistence type="predicted"/>
<dbReference type="STRING" id="1302250.GCA_001313225_00329"/>
<dbReference type="SUPFAM" id="SSF46689">
    <property type="entry name" value="Homeodomain-like"/>
    <property type="match status" value="1"/>
</dbReference>
<dbReference type="InterPro" id="IPR050624">
    <property type="entry name" value="HTH-type_Tx_Regulator"/>
</dbReference>
<protein>
    <submittedName>
        <fullName evidence="2">TetR family transcriptional regulator</fullName>
    </submittedName>
</protein>